<name>A0A9D4MJ28_DREPO</name>
<evidence type="ECO:0000313" key="1">
    <source>
        <dbReference type="EMBL" id="KAH3876281.1"/>
    </source>
</evidence>
<dbReference type="EMBL" id="JAIWYP010000001">
    <property type="protein sequence ID" value="KAH3876281.1"/>
    <property type="molecule type" value="Genomic_DNA"/>
</dbReference>
<sequence>MKRLPLCTTTTSQKEANMAASSYNIFLYKKIAIMSQKGATTNTLILILKPQKAYTRSCNIAATSCGNIAPTIAATGNIARTSSCNLAATSSQKAHLHMKNNLAATLRKCS</sequence>
<accession>A0A9D4MJ28</accession>
<keyword evidence="2" id="KW-1185">Reference proteome</keyword>
<dbReference type="Proteomes" id="UP000828390">
    <property type="component" value="Unassembled WGS sequence"/>
</dbReference>
<proteinExistence type="predicted"/>
<comment type="caution">
    <text evidence="1">The sequence shown here is derived from an EMBL/GenBank/DDBJ whole genome shotgun (WGS) entry which is preliminary data.</text>
</comment>
<evidence type="ECO:0000313" key="2">
    <source>
        <dbReference type="Proteomes" id="UP000828390"/>
    </source>
</evidence>
<gene>
    <name evidence="1" type="ORF">DPMN_000120</name>
</gene>
<protein>
    <submittedName>
        <fullName evidence="1">Uncharacterized protein</fullName>
    </submittedName>
</protein>
<reference evidence="1" key="1">
    <citation type="journal article" date="2019" name="bioRxiv">
        <title>The Genome of the Zebra Mussel, Dreissena polymorpha: A Resource for Invasive Species Research.</title>
        <authorList>
            <person name="McCartney M.A."/>
            <person name="Auch B."/>
            <person name="Kono T."/>
            <person name="Mallez S."/>
            <person name="Zhang Y."/>
            <person name="Obille A."/>
            <person name="Becker A."/>
            <person name="Abrahante J.E."/>
            <person name="Garbe J."/>
            <person name="Badalamenti J.P."/>
            <person name="Herman A."/>
            <person name="Mangelson H."/>
            <person name="Liachko I."/>
            <person name="Sullivan S."/>
            <person name="Sone E.D."/>
            <person name="Koren S."/>
            <person name="Silverstein K.A.T."/>
            <person name="Beckman K.B."/>
            <person name="Gohl D.M."/>
        </authorList>
    </citation>
    <scope>NUCLEOTIDE SEQUENCE</scope>
    <source>
        <strain evidence="1">Duluth1</strain>
        <tissue evidence="1">Whole animal</tissue>
    </source>
</reference>
<dbReference type="AlphaFoldDB" id="A0A9D4MJ28"/>
<organism evidence="1 2">
    <name type="scientific">Dreissena polymorpha</name>
    <name type="common">Zebra mussel</name>
    <name type="synonym">Mytilus polymorpha</name>
    <dbReference type="NCBI Taxonomy" id="45954"/>
    <lineage>
        <taxon>Eukaryota</taxon>
        <taxon>Metazoa</taxon>
        <taxon>Spiralia</taxon>
        <taxon>Lophotrochozoa</taxon>
        <taxon>Mollusca</taxon>
        <taxon>Bivalvia</taxon>
        <taxon>Autobranchia</taxon>
        <taxon>Heteroconchia</taxon>
        <taxon>Euheterodonta</taxon>
        <taxon>Imparidentia</taxon>
        <taxon>Neoheterodontei</taxon>
        <taxon>Myida</taxon>
        <taxon>Dreissenoidea</taxon>
        <taxon>Dreissenidae</taxon>
        <taxon>Dreissena</taxon>
    </lineage>
</organism>
<reference evidence="1" key="2">
    <citation type="submission" date="2020-11" db="EMBL/GenBank/DDBJ databases">
        <authorList>
            <person name="McCartney M.A."/>
            <person name="Auch B."/>
            <person name="Kono T."/>
            <person name="Mallez S."/>
            <person name="Becker A."/>
            <person name="Gohl D.M."/>
            <person name="Silverstein K.A.T."/>
            <person name="Koren S."/>
            <person name="Bechman K.B."/>
            <person name="Herman A."/>
            <person name="Abrahante J.E."/>
            <person name="Garbe J."/>
        </authorList>
    </citation>
    <scope>NUCLEOTIDE SEQUENCE</scope>
    <source>
        <strain evidence="1">Duluth1</strain>
        <tissue evidence="1">Whole animal</tissue>
    </source>
</reference>